<evidence type="ECO:0000313" key="2">
    <source>
        <dbReference type="Proteomes" id="UP000276634"/>
    </source>
</evidence>
<evidence type="ECO:0000313" key="1">
    <source>
        <dbReference type="EMBL" id="ROR34427.1"/>
    </source>
</evidence>
<keyword evidence="2" id="KW-1185">Reference proteome</keyword>
<comment type="caution">
    <text evidence="1">The sequence shown here is derived from an EMBL/GenBank/DDBJ whole genome shotgun (WGS) entry which is preliminary data.</text>
</comment>
<dbReference type="OrthoDB" id="9792397at2"/>
<reference evidence="1 2" key="1">
    <citation type="submission" date="2018-11" db="EMBL/GenBank/DDBJ databases">
        <title>Genomic Encyclopedia of Type Strains, Phase IV (KMG-IV): sequencing the most valuable type-strain genomes for metagenomic binning, comparative biology and taxonomic classification.</title>
        <authorList>
            <person name="Goeker M."/>
        </authorList>
    </citation>
    <scope>NUCLEOTIDE SEQUENCE [LARGE SCALE GENOMIC DNA]</scope>
    <source>
        <strain evidence="1 2">DSM 100275</strain>
    </source>
</reference>
<name>A0A3N1YAL5_9GAMM</name>
<dbReference type="RefSeq" id="WP_123399586.1">
    <property type="nucleotide sequence ID" value="NZ_RJVI01000001.1"/>
</dbReference>
<sequence>MSTQDIAEALKMEPGQLYREEVFTDRRAGTIRRLVPVTDEGLQDPAREVLYVGQTQILTAVGTLPIAFEIPAKSLEEAVAKFGDAAKEAVEDTLRELQELRREAASRIVIPEGGLGGGGLGGAGGGMPPGGIPGGGIQLP</sequence>
<protein>
    <submittedName>
        <fullName evidence="1">Uncharacterized protein</fullName>
    </submittedName>
</protein>
<proteinExistence type="predicted"/>
<gene>
    <name evidence="1" type="ORF">EDC57_0324</name>
</gene>
<dbReference type="Proteomes" id="UP000276634">
    <property type="component" value="Unassembled WGS sequence"/>
</dbReference>
<accession>A0A3N1YAL5</accession>
<dbReference type="EMBL" id="RJVI01000001">
    <property type="protein sequence ID" value="ROR34427.1"/>
    <property type="molecule type" value="Genomic_DNA"/>
</dbReference>
<organism evidence="1 2">
    <name type="scientific">Inmirania thermothiophila</name>
    <dbReference type="NCBI Taxonomy" id="1750597"/>
    <lineage>
        <taxon>Bacteria</taxon>
        <taxon>Pseudomonadati</taxon>
        <taxon>Pseudomonadota</taxon>
        <taxon>Gammaproteobacteria</taxon>
        <taxon>Chromatiales</taxon>
        <taxon>Ectothiorhodospiraceae</taxon>
        <taxon>Inmirania</taxon>
    </lineage>
</organism>
<dbReference type="AlphaFoldDB" id="A0A3N1YAL5"/>